<proteinExistence type="predicted"/>
<gene>
    <name evidence="1" type="ORF">B5V00_03770</name>
</gene>
<protein>
    <submittedName>
        <fullName evidence="1">Uncharacterized protein</fullName>
    </submittedName>
</protein>
<evidence type="ECO:0000313" key="1">
    <source>
        <dbReference type="EMBL" id="ORJ62412.1"/>
    </source>
</evidence>
<dbReference type="Proteomes" id="UP000193136">
    <property type="component" value="Unassembled WGS sequence"/>
</dbReference>
<name>A0A1X0YBC8_9BACT</name>
<organism evidence="1 2">
    <name type="scientific">Geothermobacter hydrogeniphilus</name>
    <dbReference type="NCBI Taxonomy" id="1969733"/>
    <lineage>
        <taxon>Bacteria</taxon>
        <taxon>Pseudomonadati</taxon>
        <taxon>Thermodesulfobacteriota</taxon>
        <taxon>Desulfuromonadia</taxon>
        <taxon>Desulfuromonadales</taxon>
        <taxon>Geothermobacteraceae</taxon>
        <taxon>Geothermobacter</taxon>
    </lineage>
</organism>
<keyword evidence="2" id="KW-1185">Reference proteome</keyword>
<reference evidence="1 2" key="1">
    <citation type="submission" date="2017-03" db="EMBL/GenBank/DDBJ databases">
        <title>Genome sequence of Geothermobacter sp. EPR-M, Deep-Sea Iron Reducer.</title>
        <authorList>
            <person name="Tully B."/>
            <person name="Savalia P."/>
            <person name="Abuyen K."/>
            <person name="Baughan C."/>
            <person name="Romero E."/>
            <person name="Ronkowski C."/>
            <person name="Torres B."/>
            <person name="Tremblay J."/>
            <person name="Trujillo A."/>
            <person name="Tyler M."/>
            <person name="Perez-Rodriguez I."/>
            <person name="Amend J."/>
        </authorList>
    </citation>
    <scope>NUCLEOTIDE SEQUENCE [LARGE SCALE GENOMIC DNA]</scope>
    <source>
        <strain evidence="1 2">EPR-M</strain>
    </source>
</reference>
<dbReference type="STRING" id="1969733.B5V00_03770"/>
<dbReference type="AlphaFoldDB" id="A0A1X0YBC8"/>
<evidence type="ECO:0000313" key="2">
    <source>
        <dbReference type="Proteomes" id="UP000193136"/>
    </source>
</evidence>
<accession>A0A1X0YBC8</accession>
<dbReference type="EMBL" id="NAAD01000003">
    <property type="protein sequence ID" value="ORJ62412.1"/>
    <property type="molecule type" value="Genomic_DNA"/>
</dbReference>
<sequence>MPADAVVLLGCSGQFEGLAAGCAVDLAAGQTVGVGHAGSALAAENGSNARPTRVGRQTDNRGGCCLPARSSWQNHRVSTVIANRFSTFVLRLKVESALTNVAVDSAERRHGGEMLLTVWTEFQGAADRCPAMGTGPAIAFSQTRDVVLFFRPDFVRWRGGYRPAAVAAVPDVVSGVAAAEGKQAAQPPSAGMPVDDDGFAAVGTIRGYCFCFHP</sequence>
<comment type="caution">
    <text evidence="1">The sequence shown here is derived from an EMBL/GenBank/DDBJ whole genome shotgun (WGS) entry which is preliminary data.</text>
</comment>